<feature type="transmembrane region" description="Helical" evidence="2">
    <location>
        <begin position="395"/>
        <end position="417"/>
    </location>
</feature>
<name>A0AA35Z5K7_LACSI</name>
<reference evidence="3" key="1">
    <citation type="submission" date="2023-04" db="EMBL/GenBank/DDBJ databases">
        <authorList>
            <person name="Vijverberg K."/>
            <person name="Xiong W."/>
            <person name="Schranz E."/>
        </authorList>
    </citation>
    <scope>NUCLEOTIDE SEQUENCE</scope>
</reference>
<sequence length="502" mass="57566">MDDIGKDHTSLLSIDPNSPFQGNYVKKLSAEKDFKLKRTHQKRLANEHFMTTTTSLASKIHVPKTEKMTERNKIQTLDVERQPCLPRSFSFDSKDSRMGVDPHDDIQAPLKPYDPVKNYLSPRPRYLKFNPDRHREISARQKNVSRVRRSASYDDTEMHFPKEKFESSVSSPEESVEEETGIIAHEVEEEEEKERVFGWNSKVFVQYLIVIIVLILTTIAIICMNSPNLSPAREAIRGFMNLNYCSVFRRTVGFDFSEVGKLSKREVDVDADVNVNHDDIWKKDVVDDDNMHSNQLEAYKTEEMEEIQQNCMINEYHDEEIWSNNDTGQFQDSIEKKEDISYEVTSEAIYSGFDRGETSEVLETMVEEDIGKEDGNSNNNGVNENILIKLSRFDLYFAAFVGVCVLVLLATLSIIYYSKKSEISSFVKYYKATHAGSLIDSDAVSSSEAKSSYMEFSNDSPSYGSFTVEKKIVKKKKSKKPEVMLSPVRRSSRIHNRSITSP</sequence>
<protein>
    <submittedName>
        <fullName evidence="3">Uncharacterized protein</fullName>
    </submittedName>
</protein>
<feature type="compositionally biased region" description="Basic and acidic residues" evidence="1">
    <location>
        <begin position="92"/>
        <end position="106"/>
    </location>
</feature>
<feature type="transmembrane region" description="Helical" evidence="2">
    <location>
        <begin position="204"/>
        <end position="224"/>
    </location>
</feature>
<keyword evidence="2" id="KW-0472">Membrane</keyword>
<evidence type="ECO:0000313" key="4">
    <source>
        <dbReference type="Proteomes" id="UP001177003"/>
    </source>
</evidence>
<accession>A0AA35Z5K7</accession>
<dbReference type="PANTHER" id="PTHR34775">
    <property type="entry name" value="TRANSMEMBRANE PROTEIN"/>
    <property type="match status" value="1"/>
</dbReference>
<feature type="region of interest" description="Disordered" evidence="1">
    <location>
        <begin position="90"/>
        <end position="114"/>
    </location>
</feature>
<dbReference type="AlphaFoldDB" id="A0AA35Z5K7"/>
<evidence type="ECO:0000256" key="1">
    <source>
        <dbReference type="SAM" id="MobiDB-lite"/>
    </source>
</evidence>
<evidence type="ECO:0000256" key="2">
    <source>
        <dbReference type="SAM" id="Phobius"/>
    </source>
</evidence>
<gene>
    <name evidence="3" type="ORF">LSALG_LOCUS25754</name>
</gene>
<feature type="compositionally biased region" description="Polar residues" evidence="1">
    <location>
        <begin position="10"/>
        <end position="21"/>
    </location>
</feature>
<feature type="region of interest" description="Disordered" evidence="1">
    <location>
        <begin position="474"/>
        <end position="502"/>
    </location>
</feature>
<evidence type="ECO:0000313" key="3">
    <source>
        <dbReference type="EMBL" id="CAI9286328.1"/>
    </source>
</evidence>
<organism evidence="3 4">
    <name type="scientific">Lactuca saligna</name>
    <name type="common">Willowleaf lettuce</name>
    <dbReference type="NCBI Taxonomy" id="75948"/>
    <lineage>
        <taxon>Eukaryota</taxon>
        <taxon>Viridiplantae</taxon>
        <taxon>Streptophyta</taxon>
        <taxon>Embryophyta</taxon>
        <taxon>Tracheophyta</taxon>
        <taxon>Spermatophyta</taxon>
        <taxon>Magnoliopsida</taxon>
        <taxon>eudicotyledons</taxon>
        <taxon>Gunneridae</taxon>
        <taxon>Pentapetalae</taxon>
        <taxon>asterids</taxon>
        <taxon>campanulids</taxon>
        <taxon>Asterales</taxon>
        <taxon>Asteraceae</taxon>
        <taxon>Cichorioideae</taxon>
        <taxon>Cichorieae</taxon>
        <taxon>Lactucinae</taxon>
        <taxon>Lactuca</taxon>
    </lineage>
</organism>
<keyword evidence="2" id="KW-1133">Transmembrane helix</keyword>
<dbReference type="EMBL" id="OX465081">
    <property type="protein sequence ID" value="CAI9286328.1"/>
    <property type="molecule type" value="Genomic_DNA"/>
</dbReference>
<dbReference type="Proteomes" id="UP001177003">
    <property type="component" value="Chromosome 5"/>
</dbReference>
<dbReference type="PANTHER" id="PTHR34775:SF6">
    <property type="entry name" value="TRANSMEMBRANE PROTEIN"/>
    <property type="match status" value="1"/>
</dbReference>
<proteinExistence type="predicted"/>
<keyword evidence="4" id="KW-1185">Reference proteome</keyword>
<keyword evidence="2" id="KW-0812">Transmembrane</keyword>
<feature type="region of interest" description="Disordered" evidence="1">
    <location>
        <begin position="1"/>
        <end position="22"/>
    </location>
</feature>